<accession>A0A0F9T172</accession>
<protein>
    <recommendedName>
        <fullName evidence="2">STAS/SEC14 domain-containing protein</fullName>
    </recommendedName>
</protein>
<dbReference type="InterPro" id="IPR021866">
    <property type="entry name" value="SpoIIAA-like"/>
</dbReference>
<name>A0A0F9T172_9ZZZZ</name>
<dbReference type="Pfam" id="PF11964">
    <property type="entry name" value="SpoIIAA-like"/>
    <property type="match status" value="1"/>
</dbReference>
<proteinExistence type="predicted"/>
<dbReference type="Gene3D" id="3.40.50.10600">
    <property type="entry name" value="SpoIIaa-like domains"/>
    <property type="match status" value="1"/>
</dbReference>
<gene>
    <name evidence="1" type="ORF">LCGC14_0450330</name>
</gene>
<organism evidence="1">
    <name type="scientific">marine sediment metagenome</name>
    <dbReference type="NCBI Taxonomy" id="412755"/>
    <lineage>
        <taxon>unclassified sequences</taxon>
        <taxon>metagenomes</taxon>
        <taxon>ecological metagenomes</taxon>
    </lineage>
</organism>
<dbReference type="AlphaFoldDB" id="A0A0F9T172"/>
<sequence length="118" mass="13785">MIQILNIEKENLIATKINGKITKRDIEKLHPLIHNIVEKGNKVDFYFEMEDIDGFDLEGLWADLKVDVAHLSDYGKMAFVGDKKWQKWAAKATDFFTGSEARHFEPTEKEKAKKWIQF</sequence>
<dbReference type="SUPFAM" id="SSF52091">
    <property type="entry name" value="SpoIIaa-like"/>
    <property type="match status" value="1"/>
</dbReference>
<dbReference type="EMBL" id="LAZR01000446">
    <property type="protein sequence ID" value="KKN68542.1"/>
    <property type="molecule type" value="Genomic_DNA"/>
</dbReference>
<comment type="caution">
    <text evidence="1">The sequence shown here is derived from an EMBL/GenBank/DDBJ whole genome shotgun (WGS) entry which is preliminary data.</text>
</comment>
<evidence type="ECO:0000313" key="1">
    <source>
        <dbReference type="EMBL" id="KKN68542.1"/>
    </source>
</evidence>
<dbReference type="InterPro" id="IPR038396">
    <property type="entry name" value="SpoIIAA-like_sf"/>
</dbReference>
<evidence type="ECO:0008006" key="2">
    <source>
        <dbReference type="Google" id="ProtNLM"/>
    </source>
</evidence>
<dbReference type="InterPro" id="IPR036513">
    <property type="entry name" value="STAS_dom_sf"/>
</dbReference>
<reference evidence="1" key="1">
    <citation type="journal article" date="2015" name="Nature">
        <title>Complex archaea that bridge the gap between prokaryotes and eukaryotes.</title>
        <authorList>
            <person name="Spang A."/>
            <person name="Saw J.H."/>
            <person name="Jorgensen S.L."/>
            <person name="Zaremba-Niedzwiedzka K."/>
            <person name="Martijn J."/>
            <person name="Lind A.E."/>
            <person name="van Eijk R."/>
            <person name="Schleper C."/>
            <person name="Guy L."/>
            <person name="Ettema T.J."/>
        </authorList>
    </citation>
    <scope>NUCLEOTIDE SEQUENCE</scope>
</reference>